<dbReference type="AlphaFoldDB" id="A0A1L8DAA4"/>
<reference evidence="2" key="1">
    <citation type="submission" date="2016-12" db="EMBL/GenBank/DDBJ databases">
        <title>An insight into the sialome and mialome of the sand fly, Nyssomyia neivai.</title>
        <authorList>
            <person name="Sebastian V."/>
            <person name="Goulart T.M."/>
            <person name="Oliveira W."/>
            <person name="Calvo E."/>
            <person name="Oliveira L.F."/>
            <person name="Pinto M.C."/>
            <person name="Rosselino A.M."/>
            <person name="Ribeiro J.M."/>
        </authorList>
    </citation>
    <scope>NUCLEOTIDE SEQUENCE</scope>
</reference>
<evidence type="ECO:0000313" key="2">
    <source>
        <dbReference type="EMBL" id="JAV03270.1"/>
    </source>
</evidence>
<dbReference type="EMBL" id="GFDF01010814">
    <property type="protein sequence ID" value="JAV03270.1"/>
    <property type="molecule type" value="Transcribed_RNA"/>
</dbReference>
<name>A0A1L8DAA4_9DIPT</name>
<keyword evidence="1" id="KW-0472">Membrane</keyword>
<keyword evidence="1" id="KW-1133">Transmembrane helix</keyword>
<feature type="transmembrane region" description="Helical" evidence="1">
    <location>
        <begin position="7"/>
        <end position="31"/>
    </location>
</feature>
<proteinExistence type="predicted"/>
<evidence type="ECO:0000256" key="1">
    <source>
        <dbReference type="SAM" id="Phobius"/>
    </source>
</evidence>
<dbReference type="PANTHER" id="PTHR39948:SF1">
    <property type="entry name" value="GEO11419P1"/>
    <property type="match status" value="1"/>
</dbReference>
<sequence length="71" mass="8054">MKNPLWFVVWLLILIFIAFFVAGFCAGWYILIYPLTVCIPALSSISDLLLQGAQFTHYCAKGMMECRSLFG</sequence>
<organism evidence="2">
    <name type="scientific">Nyssomyia neivai</name>
    <dbReference type="NCBI Taxonomy" id="330878"/>
    <lineage>
        <taxon>Eukaryota</taxon>
        <taxon>Metazoa</taxon>
        <taxon>Ecdysozoa</taxon>
        <taxon>Arthropoda</taxon>
        <taxon>Hexapoda</taxon>
        <taxon>Insecta</taxon>
        <taxon>Pterygota</taxon>
        <taxon>Neoptera</taxon>
        <taxon>Endopterygota</taxon>
        <taxon>Diptera</taxon>
        <taxon>Nematocera</taxon>
        <taxon>Psychodoidea</taxon>
        <taxon>Psychodidae</taxon>
        <taxon>Nyssomyia</taxon>
    </lineage>
</organism>
<dbReference type="PANTHER" id="PTHR39948">
    <property type="entry name" value="GEO11419P1"/>
    <property type="match status" value="1"/>
</dbReference>
<protein>
    <submittedName>
        <fullName evidence="2">Putative salivary secreted peptide</fullName>
    </submittedName>
</protein>
<keyword evidence="1" id="KW-0812">Transmembrane</keyword>
<accession>A0A1L8DAA4</accession>